<feature type="transmembrane region" description="Helical" evidence="6">
    <location>
        <begin position="43"/>
        <end position="62"/>
    </location>
</feature>
<evidence type="ECO:0000256" key="5">
    <source>
        <dbReference type="ARBA" id="ARBA00023136"/>
    </source>
</evidence>
<dbReference type="PIRSF" id="PIRSF006060">
    <property type="entry name" value="AA_transporter"/>
    <property type="match status" value="1"/>
</dbReference>
<feature type="transmembrane region" description="Helical" evidence="6">
    <location>
        <begin position="74"/>
        <end position="98"/>
    </location>
</feature>
<keyword evidence="2" id="KW-0813">Transport</keyword>
<dbReference type="GO" id="GO:0016020">
    <property type="term" value="C:membrane"/>
    <property type="evidence" value="ECO:0007669"/>
    <property type="project" value="UniProtKB-SubCell"/>
</dbReference>
<comment type="caution">
    <text evidence="7">The sequence shown here is derived from an EMBL/GenBank/DDBJ whole genome shotgun (WGS) entry which is preliminary data.</text>
</comment>
<feature type="transmembrane region" description="Helical" evidence="6">
    <location>
        <begin position="484"/>
        <end position="503"/>
    </location>
</feature>
<feature type="transmembrane region" description="Helical" evidence="6">
    <location>
        <begin position="515"/>
        <end position="537"/>
    </location>
</feature>
<accession>A0AAV9GD10</accession>
<gene>
    <name evidence="7" type="ORF">QBC34DRAFT_147918</name>
</gene>
<feature type="transmembrane region" description="Helical" evidence="6">
    <location>
        <begin position="452"/>
        <end position="472"/>
    </location>
</feature>
<name>A0AAV9GD10_9PEZI</name>
<reference evidence="7" key="2">
    <citation type="submission" date="2023-05" db="EMBL/GenBank/DDBJ databases">
        <authorList>
            <consortium name="Lawrence Berkeley National Laboratory"/>
            <person name="Steindorff A."/>
            <person name="Hensen N."/>
            <person name="Bonometti L."/>
            <person name="Westerberg I."/>
            <person name="Brannstrom I.O."/>
            <person name="Guillou S."/>
            <person name="Cros-Aarteil S."/>
            <person name="Calhoun S."/>
            <person name="Haridas S."/>
            <person name="Kuo A."/>
            <person name="Mondo S."/>
            <person name="Pangilinan J."/>
            <person name="Riley R."/>
            <person name="Labutti K."/>
            <person name="Andreopoulos B."/>
            <person name="Lipzen A."/>
            <person name="Chen C."/>
            <person name="Yanf M."/>
            <person name="Daum C."/>
            <person name="Ng V."/>
            <person name="Clum A."/>
            <person name="Ohm R."/>
            <person name="Martin F."/>
            <person name="Silar P."/>
            <person name="Natvig D."/>
            <person name="Lalanne C."/>
            <person name="Gautier V."/>
            <person name="Ament-Velasquez S.L."/>
            <person name="Kruys A."/>
            <person name="Hutchinson M.I."/>
            <person name="Powell A.J."/>
            <person name="Barry K."/>
            <person name="Miller A.N."/>
            <person name="Grigoriev I.V."/>
            <person name="Debuchy R."/>
            <person name="Gladieux P."/>
            <person name="Thoren M.H."/>
            <person name="Johannesson H."/>
        </authorList>
    </citation>
    <scope>NUCLEOTIDE SEQUENCE</scope>
    <source>
        <strain evidence="7">PSN243</strain>
    </source>
</reference>
<dbReference type="GO" id="GO:0022857">
    <property type="term" value="F:transmembrane transporter activity"/>
    <property type="evidence" value="ECO:0007669"/>
    <property type="project" value="InterPro"/>
</dbReference>
<feature type="transmembrane region" description="Helical" evidence="6">
    <location>
        <begin position="163"/>
        <end position="182"/>
    </location>
</feature>
<reference evidence="7" key="1">
    <citation type="journal article" date="2023" name="Mol. Phylogenet. Evol.">
        <title>Genome-scale phylogeny and comparative genomics of the fungal order Sordariales.</title>
        <authorList>
            <person name="Hensen N."/>
            <person name="Bonometti L."/>
            <person name="Westerberg I."/>
            <person name="Brannstrom I.O."/>
            <person name="Guillou S."/>
            <person name="Cros-Aarteil S."/>
            <person name="Calhoun S."/>
            <person name="Haridas S."/>
            <person name="Kuo A."/>
            <person name="Mondo S."/>
            <person name="Pangilinan J."/>
            <person name="Riley R."/>
            <person name="LaButti K."/>
            <person name="Andreopoulos B."/>
            <person name="Lipzen A."/>
            <person name="Chen C."/>
            <person name="Yan M."/>
            <person name="Daum C."/>
            <person name="Ng V."/>
            <person name="Clum A."/>
            <person name="Steindorff A."/>
            <person name="Ohm R.A."/>
            <person name="Martin F."/>
            <person name="Silar P."/>
            <person name="Natvig D.O."/>
            <person name="Lalanne C."/>
            <person name="Gautier V."/>
            <person name="Ament-Velasquez S.L."/>
            <person name="Kruys A."/>
            <person name="Hutchinson M.I."/>
            <person name="Powell A.J."/>
            <person name="Barry K."/>
            <person name="Miller A.N."/>
            <person name="Grigoriev I.V."/>
            <person name="Debuchy R."/>
            <person name="Gladieux P."/>
            <person name="Hiltunen Thoren M."/>
            <person name="Johannesson H."/>
        </authorList>
    </citation>
    <scope>NUCLEOTIDE SEQUENCE</scope>
    <source>
        <strain evidence="7">PSN243</strain>
    </source>
</reference>
<evidence type="ECO:0000256" key="4">
    <source>
        <dbReference type="ARBA" id="ARBA00022989"/>
    </source>
</evidence>
<organism evidence="7 8">
    <name type="scientific">Podospora aff. communis PSN243</name>
    <dbReference type="NCBI Taxonomy" id="3040156"/>
    <lineage>
        <taxon>Eukaryota</taxon>
        <taxon>Fungi</taxon>
        <taxon>Dikarya</taxon>
        <taxon>Ascomycota</taxon>
        <taxon>Pezizomycotina</taxon>
        <taxon>Sordariomycetes</taxon>
        <taxon>Sordariomycetidae</taxon>
        <taxon>Sordariales</taxon>
        <taxon>Podosporaceae</taxon>
        <taxon>Podospora</taxon>
    </lineage>
</organism>
<comment type="subcellular location">
    <subcellularLocation>
        <location evidence="1">Membrane</location>
        <topology evidence="1">Multi-pass membrane protein</topology>
    </subcellularLocation>
</comment>
<evidence type="ECO:0000313" key="7">
    <source>
        <dbReference type="EMBL" id="KAK4446734.1"/>
    </source>
</evidence>
<feature type="transmembrane region" description="Helical" evidence="6">
    <location>
        <begin position="422"/>
        <end position="446"/>
    </location>
</feature>
<dbReference type="Proteomes" id="UP001321760">
    <property type="component" value="Unassembled WGS sequence"/>
</dbReference>
<sequence>MAVDDPPVERRLSNSDEERDENRLAQFGYKQELKRDWGLAHNFGVSFSIISVITGLSTLFSYGLNTGGPAVMSIGWIVVSFFTMLVAIAMAEIVSAIPTSGGPYFWAAMLAPPRWSPFAAWITGWYNLLGQVAVTTGISFGLANLIPTAVTVKNPDFVPTPRITIGIYAAVLISHGIVNTFGVRVLRFLNNVSIVLHSAGITAICIAVLAKAPTHQPASFVFGKFYDGTGVDGGEGWSIRASPAYLAVCGALLSKFPCFVLSSDGLRTGHPLNCGPCAASQPASDSLNSLNNLNSDSETPQHITNRRYKKASWSAPIGVVSSVGFSALFGFFVLMAFLFSIQDFDRVLDSAYGQPVLQILVDVAGEDGALVLFTLIMVCIWHCGLFSMTSNSRMMFAFARDGGIHPFFHKVDDRFRSPIRAVWLAATLSFILALPSLGSTVAYAAATSIATIGLYISYGLPILIGVLCHQTFEAMKGPFNLRGLSRIIAIAACLWIACITVVFCLPTANPVTSDTFNYTVVAVGILCLGAIGSWVFWARHWFTGPAAEVAEAMRLGVDITEPGALEEKEKQAGKAAPGSAAEISS</sequence>
<proteinExistence type="predicted"/>
<feature type="transmembrane region" description="Helical" evidence="6">
    <location>
        <begin position="118"/>
        <end position="142"/>
    </location>
</feature>
<dbReference type="InterPro" id="IPR002293">
    <property type="entry name" value="AA/rel_permease1"/>
</dbReference>
<dbReference type="Pfam" id="PF13520">
    <property type="entry name" value="AA_permease_2"/>
    <property type="match status" value="2"/>
</dbReference>
<keyword evidence="5 6" id="KW-0472">Membrane</keyword>
<dbReference type="PANTHER" id="PTHR45649">
    <property type="entry name" value="AMINO-ACID PERMEASE BAT1"/>
    <property type="match status" value="1"/>
</dbReference>
<evidence type="ECO:0000313" key="8">
    <source>
        <dbReference type="Proteomes" id="UP001321760"/>
    </source>
</evidence>
<dbReference type="PANTHER" id="PTHR45649:SF26">
    <property type="entry name" value="OS04G0435100 PROTEIN"/>
    <property type="match status" value="1"/>
</dbReference>
<keyword evidence="8" id="KW-1185">Reference proteome</keyword>
<protein>
    <submittedName>
        <fullName evidence="7">Amino-acid permease BAT1</fullName>
    </submittedName>
</protein>
<dbReference type="EMBL" id="MU865955">
    <property type="protein sequence ID" value="KAK4446734.1"/>
    <property type="molecule type" value="Genomic_DNA"/>
</dbReference>
<evidence type="ECO:0000256" key="6">
    <source>
        <dbReference type="SAM" id="Phobius"/>
    </source>
</evidence>
<evidence type="ECO:0000256" key="1">
    <source>
        <dbReference type="ARBA" id="ARBA00004141"/>
    </source>
</evidence>
<evidence type="ECO:0000256" key="3">
    <source>
        <dbReference type="ARBA" id="ARBA00022692"/>
    </source>
</evidence>
<feature type="transmembrane region" description="Helical" evidence="6">
    <location>
        <begin position="315"/>
        <end position="339"/>
    </location>
</feature>
<dbReference type="AlphaFoldDB" id="A0AAV9GD10"/>
<keyword evidence="3 6" id="KW-0812">Transmembrane</keyword>
<feature type="transmembrane region" description="Helical" evidence="6">
    <location>
        <begin position="188"/>
        <end position="210"/>
    </location>
</feature>
<evidence type="ECO:0000256" key="2">
    <source>
        <dbReference type="ARBA" id="ARBA00022448"/>
    </source>
</evidence>
<dbReference type="Gene3D" id="1.20.1740.10">
    <property type="entry name" value="Amino acid/polyamine transporter I"/>
    <property type="match status" value="2"/>
</dbReference>
<keyword evidence="4 6" id="KW-1133">Transmembrane helix</keyword>
<feature type="transmembrane region" description="Helical" evidence="6">
    <location>
        <begin position="369"/>
        <end position="388"/>
    </location>
</feature>